<evidence type="ECO:0000259" key="2">
    <source>
        <dbReference type="Pfam" id="PF05970"/>
    </source>
</evidence>
<dbReference type="GO" id="GO:0006281">
    <property type="term" value="P:DNA repair"/>
    <property type="evidence" value="ECO:0007669"/>
    <property type="project" value="UniProtKB-KW"/>
</dbReference>
<keyword evidence="1" id="KW-0347">Helicase</keyword>
<comment type="cofactor">
    <cofactor evidence="1">
        <name>Mg(2+)</name>
        <dbReference type="ChEBI" id="CHEBI:18420"/>
    </cofactor>
</comment>
<gene>
    <name evidence="3" type="ORF">NOO_LOCUS4919</name>
</gene>
<dbReference type="OrthoDB" id="10056572at2759"/>
<dbReference type="InterPro" id="IPR010285">
    <property type="entry name" value="DNA_helicase_pif1-like_DEAD"/>
</dbReference>
<dbReference type="WBParaSite" id="nOo.2.0.1.t04919-RA">
    <property type="protein sequence ID" value="nOo.2.0.1.t04919-RA"/>
    <property type="gene ID" value="nOo.2.0.1.g04919"/>
</dbReference>
<dbReference type="GO" id="GO:0000723">
    <property type="term" value="P:telomere maintenance"/>
    <property type="evidence" value="ECO:0007669"/>
    <property type="project" value="InterPro"/>
</dbReference>
<organism evidence="5">
    <name type="scientific">Onchocerca ochengi</name>
    <name type="common">Filarial nematode worm</name>
    <dbReference type="NCBI Taxonomy" id="42157"/>
    <lineage>
        <taxon>Eukaryota</taxon>
        <taxon>Metazoa</taxon>
        <taxon>Ecdysozoa</taxon>
        <taxon>Nematoda</taxon>
        <taxon>Chromadorea</taxon>
        <taxon>Rhabditida</taxon>
        <taxon>Spirurina</taxon>
        <taxon>Spiruromorpha</taxon>
        <taxon>Filarioidea</taxon>
        <taxon>Onchocercidae</taxon>
        <taxon>Onchocerca</taxon>
    </lineage>
</organism>
<keyword evidence="4" id="KW-1185">Reference proteome</keyword>
<name>A0A182EA49_ONCOC</name>
<proteinExistence type="inferred from homology"/>
<dbReference type="GO" id="GO:0016787">
    <property type="term" value="F:hydrolase activity"/>
    <property type="evidence" value="ECO:0007669"/>
    <property type="project" value="UniProtKB-KW"/>
</dbReference>
<keyword evidence="1" id="KW-0378">Hydrolase</keyword>
<reference evidence="5" key="1">
    <citation type="submission" date="2016-06" db="UniProtKB">
        <authorList>
            <consortium name="WormBaseParasite"/>
        </authorList>
    </citation>
    <scope>IDENTIFICATION</scope>
</reference>
<comment type="similarity">
    <text evidence="1">Belongs to the helicase family.</text>
</comment>
<keyword evidence="1" id="KW-0234">DNA repair</keyword>
<dbReference type="GO" id="GO:0005524">
    <property type="term" value="F:ATP binding"/>
    <property type="evidence" value="ECO:0007669"/>
    <property type="project" value="UniProtKB-KW"/>
</dbReference>
<dbReference type="InterPro" id="IPR027417">
    <property type="entry name" value="P-loop_NTPase"/>
</dbReference>
<evidence type="ECO:0000256" key="1">
    <source>
        <dbReference type="RuleBase" id="RU363044"/>
    </source>
</evidence>
<dbReference type="AlphaFoldDB" id="A0A182EA49"/>
<keyword evidence="1" id="KW-0067">ATP-binding</keyword>
<dbReference type="Proteomes" id="UP000271087">
    <property type="component" value="Unassembled WGS sequence"/>
</dbReference>
<keyword evidence="1" id="KW-0547">Nucleotide-binding</keyword>
<dbReference type="PANTHER" id="PTHR10492">
    <property type="match status" value="1"/>
</dbReference>
<comment type="catalytic activity">
    <reaction evidence="1">
        <text>ATP + H2O = ADP + phosphate + H(+)</text>
        <dbReference type="Rhea" id="RHEA:13065"/>
        <dbReference type="ChEBI" id="CHEBI:15377"/>
        <dbReference type="ChEBI" id="CHEBI:15378"/>
        <dbReference type="ChEBI" id="CHEBI:30616"/>
        <dbReference type="ChEBI" id="CHEBI:43474"/>
        <dbReference type="ChEBI" id="CHEBI:456216"/>
        <dbReference type="EC" id="5.6.2.3"/>
    </reaction>
</comment>
<dbReference type="Gene3D" id="3.40.50.300">
    <property type="entry name" value="P-loop containing nucleotide triphosphate hydrolases"/>
    <property type="match status" value="1"/>
</dbReference>
<evidence type="ECO:0000313" key="4">
    <source>
        <dbReference type="Proteomes" id="UP000271087"/>
    </source>
</evidence>
<dbReference type="EMBL" id="UYRW01001208">
    <property type="protein sequence ID" value="VDK75241.1"/>
    <property type="molecule type" value="Genomic_DNA"/>
</dbReference>
<protein>
    <recommendedName>
        <fullName evidence="1">ATP-dependent DNA helicase</fullName>
        <ecNumber evidence="1">5.6.2.3</ecNumber>
    </recommendedName>
</protein>
<accession>A0A182EA49</accession>
<reference evidence="3 4" key="2">
    <citation type="submission" date="2018-08" db="EMBL/GenBank/DDBJ databases">
        <authorList>
            <person name="Laetsch R D."/>
            <person name="Stevens L."/>
            <person name="Kumar S."/>
            <person name="Blaxter L. M."/>
        </authorList>
    </citation>
    <scope>NUCLEOTIDE SEQUENCE [LARGE SCALE GENOMIC DNA]</scope>
</reference>
<keyword evidence="1" id="KW-0233">DNA recombination</keyword>
<evidence type="ECO:0000313" key="3">
    <source>
        <dbReference type="EMBL" id="VDK75241.1"/>
    </source>
</evidence>
<evidence type="ECO:0000313" key="5">
    <source>
        <dbReference type="WBParaSite" id="nOo.2.0.1.t04919-RA"/>
    </source>
</evidence>
<dbReference type="EC" id="5.6.2.3" evidence="1"/>
<sequence length="238" mass="27031">MQYIEAPTYNIFKNIGHGKSNTKCKLIVWDECTMTEKKSVEALDRSLQDLRGNTRPFGSQLMLLGRDFRQILSAIPQSIPTNEINACLKYSTLWRYIKMLELTTNRRVQLQNDRSTEIFSHAGNLKEKMSIDLTTGRISLPRTSAIYQEKDVYELHNIIQSNIQSESVTYKSVNTVVEADEAVNYPTEFLNSIDLPGMPPKKINEQCRKAAFLIGPIKGEDVLIPRIPIDSNGYAISV</sequence>
<dbReference type="Pfam" id="PF05970">
    <property type="entry name" value="PIF1"/>
    <property type="match status" value="1"/>
</dbReference>
<feature type="domain" description="DNA helicase Pif1-like DEAD-box helicase" evidence="2">
    <location>
        <begin position="8"/>
        <end position="117"/>
    </location>
</feature>
<dbReference type="GO" id="GO:0043139">
    <property type="term" value="F:5'-3' DNA helicase activity"/>
    <property type="evidence" value="ECO:0007669"/>
    <property type="project" value="UniProtKB-EC"/>
</dbReference>
<dbReference type="GO" id="GO:0006310">
    <property type="term" value="P:DNA recombination"/>
    <property type="evidence" value="ECO:0007669"/>
    <property type="project" value="UniProtKB-KW"/>
</dbReference>
<keyword evidence="1" id="KW-0227">DNA damage</keyword>
<dbReference type="STRING" id="42157.A0A182EA49"/>